<reference evidence="1 2" key="1">
    <citation type="submission" date="2008-07" db="EMBL/GenBank/DDBJ databases">
        <authorList>
            <person name="Tandeau de Marsac N."/>
            <person name="Ferriera S."/>
            <person name="Johnson J."/>
            <person name="Kravitz S."/>
            <person name="Beeson K."/>
            <person name="Sutton G."/>
            <person name="Rogers Y.-H."/>
            <person name="Friedman R."/>
            <person name="Frazier M."/>
            <person name="Venter J.C."/>
        </authorList>
    </citation>
    <scope>NUCLEOTIDE SEQUENCE [LARGE SCALE GENOMIC DNA]</scope>
    <source>
        <strain evidence="1 2">PCC 7420</strain>
    </source>
</reference>
<keyword evidence="2" id="KW-1185">Reference proteome</keyword>
<proteinExistence type="predicted"/>
<sequence length="48" mass="5397">MSLFLEFMKQKTLLLFSPFSNALVIEFSNPGYILTKSSGTVFNLHSTP</sequence>
<dbReference type="Proteomes" id="UP000003835">
    <property type="component" value="Unassembled WGS sequence"/>
</dbReference>
<name>B4VN28_9CYAN</name>
<accession>B4VN28</accession>
<dbReference type="HOGENOM" id="CLU_3151628_0_0_3"/>
<dbReference type="EMBL" id="DS989845">
    <property type="protein sequence ID" value="EDX76872.1"/>
    <property type="molecule type" value="Genomic_DNA"/>
</dbReference>
<evidence type="ECO:0000313" key="1">
    <source>
        <dbReference type="EMBL" id="EDX76872.1"/>
    </source>
</evidence>
<organism evidence="1 2">
    <name type="scientific">Coleofasciculus chthonoplastes PCC 7420</name>
    <dbReference type="NCBI Taxonomy" id="118168"/>
    <lineage>
        <taxon>Bacteria</taxon>
        <taxon>Bacillati</taxon>
        <taxon>Cyanobacteriota</taxon>
        <taxon>Cyanophyceae</taxon>
        <taxon>Coleofasciculales</taxon>
        <taxon>Coleofasciculaceae</taxon>
        <taxon>Coleofasciculus</taxon>
    </lineage>
</organism>
<protein>
    <submittedName>
        <fullName evidence="1">Uncharacterized protein</fullName>
    </submittedName>
</protein>
<gene>
    <name evidence="1" type="ORF">MC7420_1875</name>
</gene>
<evidence type="ECO:0000313" key="2">
    <source>
        <dbReference type="Proteomes" id="UP000003835"/>
    </source>
</evidence>
<dbReference type="AlphaFoldDB" id="B4VN28"/>